<dbReference type="Pfam" id="PF19662">
    <property type="entry name" value="DUF6165"/>
    <property type="match status" value="1"/>
</dbReference>
<dbReference type="AlphaFoldDB" id="A0A845SBI6"/>
<dbReference type="Proteomes" id="UP000572953">
    <property type="component" value="Unassembled WGS sequence"/>
</dbReference>
<comment type="caution">
    <text evidence="1">The sequence shown here is derived from an EMBL/GenBank/DDBJ whole genome shotgun (WGS) entry which is preliminary data.</text>
</comment>
<organism evidence="1 2">
    <name type="scientific">Candidatus Fonsibacter lacus</name>
    <dbReference type="NCBI Taxonomy" id="2576439"/>
    <lineage>
        <taxon>Bacteria</taxon>
        <taxon>Pseudomonadati</taxon>
        <taxon>Pseudomonadota</taxon>
        <taxon>Alphaproteobacteria</taxon>
        <taxon>Candidatus Pelagibacterales</taxon>
        <taxon>Candidatus Pelagibacterales incertae sedis</taxon>
        <taxon>Candidatus Fonsibacter</taxon>
    </lineage>
</organism>
<dbReference type="EMBL" id="RGGN01000112">
    <property type="protein sequence ID" value="NCU63091.1"/>
    <property type="molecule type" value="Genomic_DNA"/>
</dbReference>
<sequence length="132" mass="15682">MEITKKIYSEISSGELFDKISILEIKKNKIKDRSKRNIVLKELSSLQETVSENIKKSKSLIKLYKKLKSVNLKLWKIEDEIRDCERNKNFEDKFIKLARAVYFTNDERSRVKNKINSLTKSNISEVKSYKKY</sequence>
<evidence type="ECO:0000313" key="2">
    <source>
        <dbReference type="Proteomes" id="UP000572953"/>
    </source>
</evidence>
<protein>
    <submittedName>
        <fullName evidence="1">Uncharacterized protein</fullName>
    </submittedName>
</protein>
<proteinExistence type="predicted"/>
<name>A0A845SBI6_9PROT</name>
<reference evidence="1 2" key="1">
    <citation type="submission" date="2018-10" db="EMBL/GenBank/DDBJ databases">
        <title>Iterative Subtractive Binning of Freshwater Chronoseries Metagenomes Recovers Nearly Complete Genomes from over Four Hundred Novel Species.</title>
        <authorList>
            <person name="Rodriguez-R L.M."/>
            <person name="Tsementzi D."/>
            <person name="Luo C."/>
            <person name="Konstantinidis K.T."/>
        </authorList>
    </citation>
    <scope>NUCLEOTIDE SEQUENCE [LARGE SCALE GENOMIC DNA]</scope>
    <source>
        <strain evidence="1">WB7_2B_003</strain>
    </source>
</reference>
<gene>
    <name evidence="1" type="ORF">EBV78_03255</name>
</gene>
<dbReference type="InterPro" id="IPR046163">
    <property type="entry name" value="DUF6165"/>
</dbReference>
<accession>A0A845SBI6</accession>
<evidence type="ECO:0000313" key="1">
    <source>
        <dbReference type="EMBL" id="NCU63091.1"/>
    </source>
</evidence>